<evidence type="ECO:0000313" key="2">
    <source>
        <dbReference type="EMBL" id="BAB32407.1"/>
    </source>
</evidence>
<reference evidence="2" key="1">
    <citation type="journal article" date="2001" name="J. Gen. Plant Pathol.">
        <title>Development of Increased Oxolinic Acid-resistance in Burkholderia glumae.</title>
        <authorList>
            <person name="Hikichi Y."/>
            <person name="Tsujiguchi K."/>
            <person name="Maeda Y."/>
            <person name="Okuno T."/>
        </authorList>
    </citation>
    <scope>NUCLEOTIDE SEQUENCE</scope>
    <source>
        <strain evidence="2">Pg-13</strain>
    </source>
</reference>
<name>Q9AJC3_BURGL</name>
<sequence>MRGEERRETALAEQVELRGMRAARGAAGGGRGGGIAHALGARSSGAARAIARSGSTRRRQGSPSRISPPCSARVCGMHWPITSPRRSHRPPPCNDASGTAARSSASFPPASVWPWFRNHCETCDARASSTARSNITNGLDRLSSGNGLDAARKFVTGKKNPARWRGEWSSGYTAPLRCLGGGAVGLGGADGNFKALTAQEPLNAQYVTNGPVPSP</sequence>
<dbReference type="AlphaFoldDB" id="Q9AJC3"/>
<gene>
    <name evidence="2" type="primary">b'46</name>
</gene>
<feature type="region of interest" description="Disordered" evidence="1">
    <location>
        <begin position="81"/>
        <end position="103"/>
    </location>
</feature>
<organism evidence="2">
    <name type="scientific">Burkholderia glumae</name>
    <name type="common">Pseudomonas glumae</name>
    <dbReference type="NCBI Taxonomy" id="337"/>
    <lineage>
        <taxon>Bacteria</taxon>
        <taxon>Pseudomonadati</taxon>
        <taxon>Pseudomonadota</taxon>
        <taxon>Betaproteobacteria</taxon>
        <taxon>Burkholderiales</taxon>
        <taxon>Burkholderiaceae</taxon>
        <taxon>Burkholderia</taxon>
    </lineage>
</organism>
<evidence type="ECO:0000256" key="1">
    <source>
        <dbReference type="SAM" id="MobiDB-lite"/>
    </source>
</evidence>
<proteinExistence type="predicted"/>
<protein>
    <submittedName>
        <fullName evidence="2">B'46</fullName>
    </submittedName>
</protein>
<dbReference type="EMBL" id="AB055516">
    <property type="protein sequence ID" value="BAB32407.1"/>
    <property type="molecule type" value="Genomic_DNA"/>
</dbReference>
<feature type="region of interest" description="Disordered" evidence="1">
    <location>
        <begin position="38"/>
        <end position="69"/>
    </location>
</feature>
<accession>Q9AJC3</accession>
<feature type="compositionally biased region" description="Low complexity" evidence="1">
    <location>
        <begin position="38"/>
        <end position="54"/>
    </location>
</feature>